<dbReference type="Proteomes" id="UP000887579">
    <property type="component" value="Unplaced"/>
</dbReference>
<name>A0AC34GMS2_9BILA</name>
<sequence length="108" mass="12406">RKLWVIRHGERIDKVDPEWIKTAPRGAWDDPPMTEKGMQQAREAGKRLKDEKIDYIFSSPFIRCLKTASLVVGELKQNTEHKLFVEPGFVEDLSITQFPPGCLKAVEL</sequence>
<reference evidence="2" key="1">
    <citation type="submission" date="2022-11" db="UniProtKB">
        <authorList>
            <consortium name="WormBaseParasite"/>
        </authorList>
    </citation>
    <scope>IDENTIFICATION</scope>
</reference>
<protein>
    <submittedName>
        <fullName evidence="2">Phosphoglycerate mutase</fullName>
    </submittedName>
</protein>
<accession>A0AC34GMS2</accession>
<organism evidence="1 2">
    <name type="scientific">Panagrolaimus sp. ES5</name>
    <dbReference type="NCBI Taxonomy" id="591445"/>
    <lineage>
        <taxon>Eukaryota</taxon>
        <taxon>Metazoa</taxon>
        <taxon>Ecdysozoa</taxon>
        <taxon>Nematoda</taxon>
        <taxon>Chromadorea</taxon>
        <taxon>Rhabditida</taxon>
        <taxon>Tylenchina</taxon>
        <taxon>Panagrolaimomorpha</taxon>
        <taxon>Panagrolaimoidea</taxon>
        <taxon>Panagrolaimidae</taxon>
        <taxon>Panagrolaimus</taxon>
    </lineage>
</organism>
<proteinExistence type="predicted"/>
<evidence type="ECO:0000313" key="2">
    <source>
        <dbReference type="WBParaSite" id="ES5_v2.g30944.t1"/>
    </source>
</evidence>
<dbReference type="WBParaSite" id="ES5_v2.g30944.t1">
    <property type="protein sequence ID" value="ES5_v2.g30944.t1"/>
    <property type="gene ID" value="ES5_v2.g30944"/>
</dbReference>
<evidence type="ECO:0000313" key="1">
    <source>
        <dbReference type="Proteomes" id="UP000887579"/>
    </source>
</evidence>